<name>A0A6J5N7X0_9CAUD</name>
<gene>
    <name evidence="1" type="ORF">UFOVP647_36</name>
</gene>
<evidence type="ECO:0000313" key="1">
    <source>
        <dbReference type="EMBL" id="CAB4154867.1"/>
    </source>
</evidence>
<protein>
    <submittedName>
        <fullName evidence="1">Uncharacterized protein</fullName>
    </submittedName>
</protein>
<sequence>MLMPYLQNTLIPKYQYIRIDLFCLMPFGIEANWFHQQPDCEFREDYQCFFILKGSRTHTLAALKFGDIFE</sequence>
<accession>A0A6J5N7X0</accession>
<organism evidence="1">
    <name type="scientific">uncultured Caudovirales phage</name>
    <dbReference type="NCBI Taxonomy" id="2100421"/>
    <lineage>
        <taxon>Viruses</taxon>
        <taxon>Duplodnaviria</taxon>
        <taxon>Heunggongvirae</taxon>
        <taxon>Uroviricota</taxon>
        <taxon>Caudoviricetes</taxon>
        <taxon>Peduoviridae</taxon>
        <taxon>Maltschvirus</taxon>
        <taxon>Maltschvirus maltsch</taxon>
    </lineage>
</organism>
<reference evidence="1" key="1">
    <citation type="submission" date="2020-04" db="EMBL/GenBank/DDBJ databases">
        <authorList>
            <person name="Chiriac C."/>
            <person name="Salcher M."/>
            <person name="Ghai R."/>
            <person name="Kavagutti S V."/>
        </authorList>
    </citation>
    <scope>NUCLEOTIDE SEQUENCE</scope>
</reference>
<dbReference type="EMBL" id="LR796615">
    <property type="protein sequence ID" value="CAB4154867.1"/>
    <property type="molecule type" value="Genomic_DNA"/>
</dbReference>
<proteinExistence type="predicted"/>